<dbReference type="SUPFAM" id="SSF117281">
    <property type="entry name" value="Kelch motif"/>
    <property type="match status" value="1"/>
</dbReference>
<reference evidence="5 6" key="1">
    <citation type="submission" date="2018-06" db="EMBL/GenBank/DDBJ databases">
        <title>Comparative genomics reveals the genomic features of Rhizophagus irregularis, R. cerebriforme, R. diaphanum and Gigaspora rosea, and their symbiotic lifestyle signature.</title>
        <authorList>
            <person name="Morin E."/>
            <person name="San Clemente H."/>
            <person name="Chen E.C.H."/>
            <person name="De La Providencia I."/>
            <person name="Hainaut M."/>
            <person name="Kuo A."/>
            <person name="Kohler A."/>
            <person name="Murat C."/>
            <person name="Tang N."/>
            <person name="Roy S."/>
            <person name="Loubradou J."/>
            <person name="Henrissat B."/>
            <person name="Grigoriev I.V."/>
            <person name="Corradi N."/>
            <person name="Roux C."/>
            <person name="Martin F.M."/>
        </authorList>
    </citation>
    <scope>NUCLEOTIDE SEQUENCE [LARGE SCALE GENOMIC DNA]</scope>
    <source>
        <strain evidence="5 6">DAOM 194757</strain>
    </source>
</reference>
<name>A0A397W562_9GLOM</name>
<evidence type="ECO:0000256" key="3">
    <source>
        <dbReference type="SAM" id="Phobius"/>
    </source>
</evidence>
<accession>A0A397W562</accession>
<dbReference type="STRING" id="44941.A0A397W562"/>
<feature type="transmembrane region" description="Helical" evidence="3">
    <location>
        <begin position="346"/>
        <end position="367"/>
    </location>
</feature>
<dbReference type="InterPro" id="IPR015915">
    <property type="entry name" value="Kelch-typ_b-propeller"/>
</dbReference>
<keyword evidence="4" id="KW-0732">Signal</keyword>
<evidence type="ECO:0008006" key="7">
    <source>
        <dbReference type="Google" id="ProtNLM"/>
    </source>
</evidence>
<comment type="caution">
    <text evidence="5">The sequence shown here is derived from an EMBL/GenBank/DDBJ whole genome shotgun (WGS) entry which is preliminary data.</text>
</comment>
<evidence type="ECO:0000256" key="1">
    <source>
        <dbReference type="ARBA" id="ARBA00022441"/>
    </source>
</evidence>
<dbReference type="OrthoDB" id="2448268at2759"/>
<evidence type="ECO:0000313" key="6">
    <source>
        <dbReference type="Proteomes" id="UP000266673"/>
    </source>
</evidence>
<dbReference type="PANTHER" id="PTHR46093">
    <property type="entry name" value="ACYL-COA-BINDING DOMAIN-CONTAINING PROTEIN 5"/>
    <property type="match status" value="1"/>
</dbReference>
<dbReference type="PANTHER" id="PTHR46093:SF18">
    <property type="entry name" value="FIBRONECTIN TYPE-III DOMAIN-CONTAINING PROTEIN"/>
    <property type="match status" value="1"/>
</dbReference>
<organism evidence="5 6">
    <name type="scientific">Gigaspora rosea</name>
    <dbReference type="NCBI Taxonomy" id="44941"/>
    <lineage>
        <taxon>Eukaryota</taxon>
        <taxon>Fungi</taxon>
        <taxon>Fungi incertae sedis</taxon>
        <taxon>Mucoromycota</taxon>
        <taxon>Glomeromycotina</taxon>
        <taxon>Glomeromycetes</taxon>
        <taxon>Diversisporales</taxon>
        <taxon>Gigasporaceae</taxon>
        <taxon>Gigaspora</taxon>
    </lineage>
</organism>
<dbReference type="Pfam" id="PF24681">
    <property type="entry name" value="Kelch_KLHDC2_KLHL20_DRC7"/>
    <property type="match status" value="1"/>
</dbReference>
<dbReference type="AlphaFoldDB" id="A0A397W562"/>
<feature type="signal peptide" evidence="4">
    <location>
        <begin position="1"/>
        <end position="23"/>
    </location>
</feature>
<keyword evidence="3" id="KW-0812">Transmembrane</keyword>
<keyword evidence="1" id="KW-0880">Kelch repeat</keyword>
<dbReference type="EMBL" id="QKWP01000058">
    <property type="protein sequence ID" value="RIB28687.1"/>
    <property type="molecule type" value="Genomic_DNA"/>
</dbReference>
<gene>
    <name evidence="5" type="ORF">C2G38_2157289</name>
</gene>
<sequence>MNSFRILLSSLIVISLVLTNVKCYSPDPRVGQASILVGSNLYFFEGNTKNPRFTNQVLYLNLSSSFNITSPPWSQIATSPIPIPLQYPALCLSTDGSTVYLVDGLSQDQQNSSILMIPQSSVYAFNTNSLQWTTPSIINFNNTFLGREDINSVADSNGKCYFFGGYLSKLTAETTNNLIIYIGGIGSSMNKISVFDTTNLSWLSMTTAGDQIDPRSGQSAVLTQDGRIIIYGGTGTITDIRAQPDVAVLDVNTTPYTWKAITDNAPRLLTGHSATLYGIYMIVALGSISPSSQLSASAPSILNNNLYIFNTQNYTWGNTFDASNIYGSNSKNLPKLVDPISLGAKIGIGIGVVAAVGIIAVVGFFLYKKFHNREGFRNSIATPGTQYI</sequence>
<dbReference type="Proteomes" id="UP000266673">
    <property type="component" value="Unassembled WGS sequence"/>
</dbReference>
<protein>
    <recommendedName>
        <fullName evidence="7">Galactose oxidase</fullName>
    </recommendedName>
</protein>
<proteinExistence type="predicted"/>
<evidence type="ECO:0000313" key="5">
    <source>
        <dbReference type="EMBL" id="RIB28687.1"/>
    </source>
</evidence>
<keyword evidence="2" id="KW-0677">Repeat</keyword>
<feature type="chain" id="PRO_5017426480" description="Galactose oxidase" evidence="4">
    <location>
        <begin position="24"/>
        <end position="388"/>
    </location>
</feature>
<evidence type="ECO:0000256" key="4">
    <source>
        <dbReference type="SAM" id="SignalP"/>
    </source>
</evidence>
<keyword evidence="6" id="KW-1185">Reference proteome</keyword>
<dbReference type="Gene3D" id="2.120.10.80">
    <property type="entry name" value="Kelch-type beta propeller"/>
    <property type="match status" value="2"/>
</dbReference>
<evidence type="ECO:0000256" key="2">
    <source>
        <dbReference type="ARBA" id="ARBA00022737"/>
    </source>
</evidence>
<keyword evidence="3" id="KW-1133">Transmembrane helix</keyword>
<keyword evidence="3" id="KW-0472">Membrane</keyword>